<feature type="region of interest" description="Disordered" evidence="2">
    <location>
        <begin position="458"/>
        <end position="527"/>
    </location>
</feature>
<feature type="region of interest" description="Disordered" evidence="2">
    <location>
        <begin position="691"/>
        <end position="712"/>
    </location>
</feature>
<feature type="region of interest" description="Disordered" evidence="2">
    <location>
        <begin position="372"/>
        <end position="395"/>
    </location>
</feature>
<keyword evidence="1" id="KW-0539">Nucleus</keyword>
<name>A0A811S2H4_9POAL</name>
<comment type="subcellular location">
    <subcellularLocation>
        <location evidence="1">Nucleus</location>
    </subcellularLocation>
</comment>
<feature type="compositionally biased region" description="Polar residues" evidence="2">
    <location>
        <begin position="266"/>
        <end position="277"/>
    </location>
</feature>
<comment type="caution">
    <text evidence="4">The sequence shown here is derived from an EMBL/GenBank/DDBJ whole genome shotgun (WGS) entry which is preliminary data.</text>
</comment>
<accession>A0A811S2H4</accession>
<dbReference type="Gene3D" id="1.20.930.10">
    <property type="entry name" value="Conserved domain common to transcription factors TFIIS, elongin A, CRSP70"/>
    <property type="match status" value="1"/>
</dbReference>
<feature type="compositionally biased region" description="Basic and acidic residues" evidence="2">
    <location>
        <begin position="173"/>
        <end position="191"/>
    </location>
</feature>
<proteinExistence type="predicted"/>
<feature type="region of interest" description="Disordered" evidence="2">
    <location>
        <begin position="631"/>
        <end position="655"/>
    </location>
</feature>
<evidence type="ECO:0000259" key="3">
    <source>
        <dbReference type="PROSITE" id="PS51319"/>
    </source>
</evidence>
<evidence type="ECO:0000256" key="1">
    <source>
        <dbReference type="PROSITE-ProRule" id="PRU00649"/>
    </source>
</evidence>
<feature type="compositionally biased region" description="Low complexity" evidence="2">
    <location>
        <begin position="494"/>
        <end position="506"/>
    </location>
</feature>
<evidence type="ECO:0000256" key="2">
    <source>
        <dbReference type="SAM" id="MobiDB-lite"/>
    </source>
</evidence>
<dbReference type="OrthoDB" id="1595674at2759"/>
<feature type="compositionally biased region" description="Polar residues" evidence="2">
    <location>
        <begin position="218"/>
        <end position="243"/>
    </location>
</feature>
<dbReference type="EMBL" id="CAJGYO010000018">
    <property type="protein sequence ID" value="CAD6335243.1"/>
    <property type="molecule type" value="Genomic_DNA"/>
</dbReference>
<feature type="region of interest" description="Disordered" evidence="2">
    <location>
        <begin position="173"/>
        <end position="284"/>
    </location>
</feature>
<dbReference type="Proteomes" id="UP000604825">
    <property type="component" value="Unassembled WGS sequence"/>
</dbReference>
<evidence type="ECO:0000313" key="4">
    <source>
        <dbReference type="EMBL" id="CAD6335243.1"/>
    </source>
</evidence>
<dbReference type="PANTHER" id="PTHR47292">
    <property type="entry name" value="TRANSCRIPTION ELONGATION FACTOR (TFIIS) FAMILY PROTEIN-RELATED"/>
    <property type="match status" value="1"/>
</dbReference>
<dbReference type="InterPro" id="IPR017923">
    <property type="entry name" value="TFIIS_N"/>
</dbReference>
<dbReference type="SUPFAM" id="SSF47676">
    <property type="entry name" value="Conserved domain common to transcription factors TFIIS, elongin A, CRSP70"/>
    <property type="match status" value="1"/>
</dbReference>
<dbReference type="GO" id="GO:0005634">
    <property type="term" value="C:nucleus"/>
    <property type="evidence" value="ECO:0007669"/>
    <property type="project" value="UniProtKB-SubCell"/>
</dbReference>
<gene>
    <name evidence="4" type="ORF">NCGR_LOCUS59341</name>
</gene>
<feature type="compositionally biased region" description="Polar residues" evidence="2">
    <location>
        <begin position="691"/>
        <end position="701"/>
    </location>
</feature>
<organism evidence="4 5">
    <name type="scientific">Miscanthus lutarioriparius</name>
    <dbReference type="NCBI Taxonomy" id="422564"/>
    <lineage>
        <taxon>Eukaryota</taxon>
        <taxon>Viridiplantae</taxon>
        <taxon>Streptophyta</taxon>
        <taxon>Embryophyta</taxon>
        <taxon>Tracheophyta</taxon>
        <taxon>Spermatophyta</taxon>
        <taxon>Magnoliopsida</taxon>
        <taxon>Liliopsida</taxon>
        <taxon>Poales</taxon>
        <taxon>Poaceae</taxon>
        <taxon>PACMAD clade</taxon>
        <taxon>Panicoideae</taxon>
        <taxon>Andropogonodae</taxon>
        <taxon>Andropogoneae</taxon>
        <taxon>Saccharinae</taxon>
        <taxon>Miscanthus</taxon>
    </lineage>
</organism>
<keyword evidence="5" id="KW-1185">Reference proteome</keyword>
<protein>
    <recommendedName>
        <fullName evidence="3">TFIIS N-terminal domain-containing protein</fullName>
    </recommendedName>
</protein>
<sequence length="927" mass="99086">MTKIAQRTMLEDFFTLTEMKDGISTVARIAELISEMHKLENSADINMSDVIRQCSTAANALASTKNEECLQHFVQLNGVSFLNRWLQDAQKCVGDVSGSAEDLIVAILTALECLPISNEQSASCRVMRTVDHLLAHGNAVINQKARALRHKWSAVPKHGTNGEHFHAEEACRTDQLKSPEASHKTETKKQSVADQDGEPAEESKPEATTCSDAPLSDPSLTNDNADATKQPLGLTSPNSSNGNAGLGDAKNLVTSPTSAGHVGSEDGQSTTKETPSNDIEMPTNGILRSNSINAKSGTGQDALVDSTPAAMSVDHNKPDKLFASSKMGLEDSIVSASSSIKESEPFAAGRLHLGKDTAETLNHLAAVTRDLQDLSEESIGKEDEPTSSSSTDDMDMSSDYILQRCMSSFGDSSKATDTKSTALKGEKSTRLTDYDDTDALEVARLVAIEVEREVIDYRGPFCSSPDTNSRNADSPDLEAPRQPVAVASELNDNKSSSTEAKSGSSSSHKEDGSGITDGSGPLSRKHTRSVDLGNLDLNENQCAEETDCNPKSVLSNSVNLSMPIAVAASRGSSVFPARLHFEGGLGWKGSAATSAFRRASPWRTPDAEKSLSASSHKTSNMLFDLNVADSDSATSGEPLSTTILPTSSDLPSKGASKAVGVSRGLKLDLNFSCGDEEDAITASNVPPLWNRQQFNGNWSQPSSSSSSRQPAVRNFDLNDNMSIADGSVRGMDGSSVKTPSRDMLDHSAVTIMGKRIVVGQKDHGQQYQHHFLGPSAESRVPPRPTQSFAHTPDYSVFSYPSQPAMPFPPAFFAPGGSPYLVDAKGAPVIPPLSGLSLGISHPSFSTRATSPSSNELSYFHPSMDFNYGVPSEGARREAGSYWPVSYQGQTMFVDERMRNMSQGGSSGLVLKRKEPESGWDMYSRHGA</sequence>
<dbReference type="InterPro" id="IPR035441">
    <property type="entry name" value="TFIIS/LEDGF_dom_sf"/>
</dbReference>
<evidence type="ECO:0000313" key="5">
    <source>
        <dbReference type="Proteomes" id="UP000604825"/>
    </source>
</evidence>
<dbReference type="AlphaFoldDB" id="A0A811S2H4"/>
<dbReference type="PANTHER" id="PTHR47292:SF1">
    <property type="entry name" value="TRANSCRIPTION ELONGATION FACTOR (TFIIS) FAMILY PROTEIN"/>
    <property type="match status" value="1"/>
</dbReference>
<feature type="domain" description="TFIIS N-terminal" evidence="3">
    <location>
        <begin position="80"/>
        <end position="159"/>
    </location>
</feature>
<feature type="compositionally biased region" description="Polar residues" evidence="2">
    <location>
        <begin position="631"/>
        <end position="650"/>
    </location>
</feature>
<dbReference type="PROSITE" id="PS51319">
    <property type="entry name" value="TFIIS_N"/>
    <property type="match status" value="1"/>
</dbReference>
<reference evidence="4" key="1">
    <citation type="submission" date="2020-10" db="EMBL/GenBank/DDBJ databases">
        <authorList>
            <person name="Han B."/>
            <person name="Lu T."/>
            <person name="Zhao Q."/>
            <person name="Huang X."/>
            <person name="Zhao Y."/>
        </authorList>
    </citation>
    <scope>NUCLEOTIDE SEQUENCE</scope>
</reference>